<dbReference type="EMBL" id="OU893347">
    <property type="protein sequence ID" value="CAG9786682.1"/>
    <property type="molecule type" value="Genomic_DNA"/>
</dbReference>
<reference evidence="1" key="1">
    <citation type="submission" date="2021-12" db="EMBL/GenBank/DDBJ databases">
        <authorList>
            <person name="King R."/>
        </authorList>
    </citation>
    <scope>NUCLEOTIDE SEQUENCE</scope>
</reference>
<gene>
    <name evidence="1" type="ORF">DIATSA_LOCUS4622</name>
</gene>
<dbReference type="AlphaFoldDB" id="A0A9N9QZR3"/>
<evidence type="ECO:0000313" key="2">
    <source>
        <dbReference type="Proteomes" id="UP001153714"/>
    </source>
</evidence>
<sequence>MTIDDRWNFVNENKICHRCLQKVLHIFEFRYKNKASCTVATRKLKHHTMLHNFNLVPSTNDHTTTMLTISNLREQVTINTTATIVDLSRSHRFWTHWGRGHICAPGRLRL</sequence>
<evidence type="ECO:0000313" key="1">
    <source>
        <dbReference type="EMBL" id="CAG9786682.1"/>
    </source>
</evidence>
<organism evidence="1 2">
    <name type="scientific">Diatraea saccharalis</name>
    <name type="common">sugarcane borer</name>
    <dbReference type="NCBI Taxonomy" id="40085"/>
    <lineage>
        <taxon>Eukaryota</taxon>
        <taxon>Metazoa</taxon>
        <taxon>Ecdysozoa</taxon>
        <taxon>Arthropoda</taxon>
        <taxon>Hexapoda</taxon>
        <taxon>Insecta</taxon>
        <taxon>Pterygota</taxon>
        <taxon>Neoptera</taxon>
        <taxon>Endopterygota</taxon>
        <taxon>Lepidoptera</taxon>
        <taxon>Glossata</taxon>
        <taxon>Ditrysia</taxon>
        <taxon>Pyraloidea</taxon>
        <taxon>Crambidae</taxon>
        <taxon>Crambinae</taxon>
        <taxon>Diatraea</taxon>
    </lineage>
</organism>
<proteinExistence type="predicted"/>
<reference evidence="1" key="2">
    <citation type="submission" date="2022-10" db="EMBL/GenBank/DDBJ databases">
        <authorList>
            <consortium name="ENA_rothamsted_submissions"/>
            <consortium name="culmorum"/>
            <person name="King R."/>
        </authorList>
    </citation>
    <scope>NUCLEOTIDE SEQUENCE</scope>
</reference>
<accession>A0A9N9QZR3</accession>
<protein>
    <submittedName>
        <fullName evidence="1">Uncharacterized protein</fullName>
    </submittedName>
</protein>
<keyword evidence="2" id="KW-1185">Reference proteome</keyword>
<dbReference type="Proteomes" id="UP001153714">
    <property type="component" value="Chromosome 16"/>
</dbReference>
<dbReference type="OrthoDB" id="5983986at2759"/>
<name>A0A9N9QZR3_9NEOP</name>